<proteinExistence type="predicted"/>
<sequence>MNTVAQHELIIIGGGASGTVLAWNLSRRLGRPVSLIDPGEIMGQGLAYATPSLGHILNVPAGGMSASVTDSGHFLAWLQRRINPRAEAADFVPRSVYGQYLRELALESGVMHIRARVQACQPWGEGWQLTLEDGRQLEADQVVLALGHHAPSQWPGCGNGDIGLPQYAADAWQDALYSAVRPEDRVVLVGTGLTMVDALVRLRQRGHEGKVVAVSGHGLLPQRHAPYVPRDTPAIEPGREVAATARDYLRAFHQALQAGSPWRAVVDSLRPVSNRLWQALPAVEKRRFKRHLQRRWDVLRHRMAPQIADQLEAEVAAGQLEVVAGRVVALESAGRQIGLHLQCKGAQKTLMADKVINCSGPCADYRRSGTPLLRSMLEAGIIAPGFGGKGLACDEDGRLYDSQGKVAPGLHVIGPARLGLLFESSAMPEIKQQAHALAERIAPSLALEDTLGEVLS</sequence>
<dbReference type="Gene3D" id="3.50.50.60">
    <property type="entry name" value="FAD/NAD(P)-binding domain"/>
    <property type="match status" value="1"/>
</dbReference>
<dbReference type="AlphaFoldDB" id="H8L131"/>
<dbReference type="PANTHER" id="PTHR40254">
    <property type="entry name" value="BLR0577 PROTEIN"/>
    <property type="match status" value="1"/>
</dbReference>
<organism evidence="2 3">
    <name type="scientific">Frateuria aurantia (strain ATCC 33424 / DSM 6220 / KCTC 2777 / LMG 1558 / NBRC 3245 / NCIMB 13370)</name>
    <name type="common">Acetobacter aurantius</name>
    <dbReference type="NCBI Taxonomy" id="767434"/>
    <lineage>
        <taxon>Bacteria</taxon>
        <taxon>Pseudomonadati</taxon>
        <taxon>Pseudomonadota</taxon>
        <taxon>Gammaproteobacteria</taxon>
        <taxon>Lysobacterales</taxon>
        <taxon>Rhodanobacteraceae</taxon>
        <taxon>Frateuria</taxon>
    </lineage>
</organism>
<dbReference type="InterPro" id="IPR052189">
    <property type="entry name" value="L-asp_N-monooxygenase_NS-form"/>
</dbReference>
<protein>
    <recommendedName>
        <fullName evidence="1">FAD-dependent urate hydroxylase HpyO/Asp monooxygenase CreE-like FAD/NAD(P)-binding domain-containing protein</fullName>
    </recommendedName>
</protein>
<dbReference type="SUPFAM" id="SSF51905">
    <property type="entry name" value="FAD/NAD(P)-binding domain"/>
    <property type="match status" value="2"/>
</dbReference>
<keyword evidence="3" id="KW-1185">Reference proteome</keyword>
<dbReference type="HOGENOM" id="CLU_020215_2_0_6"/>
<reference evidence="2" key="1">
    <citation type="submission" date="2012-02" db="EMBL/GenBank/DDBJ databases">
        <title>The complete genome of Frateuria aurantia DSM 6220.</title>
        <authorList>
            <consortium name="US DOE Joint Genome Institute (JGI-PGF)"/>
            <person name="Lucas S."/>
            <person name="Copeland A."/>
            <person name="Lapidus A."/>
            <person name="Glavina del Rio T."/>
            <person name="Dalin E."/>
            <person name="Tice H."/>
            <person name="Bruce D."/>
            <person name="Goodwin L."/>
            <person name="Pitluck S."/>
            <person name="Peters L."/>
            <person name="Ovchinnikova G."/>
            <person name="Teshima H."/>
            <person name="Kyrpides N."/>
            <person name="Mavromatis K."/>
            <person name="Ivanova N."/>
            <person name="Brettin T."/>
            <person name="Detter J.C."/>
            <person name="Han C."/>
            <person name="Larimer F."/>
            <person name="Land M."/>
            <person name="Hauser L."/>
            <person name="Markowitz V."/>
            <person name="Cheng J.-F."/>
            <person name="Hugenholtz P."/>
            <person name="Woyke T."/>
            <person name="Wu D."/>
            <person name="Brambilla E."/>
            <person name="Klenk H.-P."/>
            <person name="Eisen J.A."/>
        </authorList>
    </citation>
    <scope>NUCLEOTIDE SEQUENCE</scope>
    <source>
        <strain evidence="2">DSM 6220</strain>
    </source>
</reference>
<dbReference type="KEGG" id="fau:Fraau_2852"/>
<accession>H8L131</accession>
<feature type="domain" description="FAD-dependent urate hydroxylase HpyO/Asp monooxygenase CreE-like FAD/NAD(P)-binding" evidence="1">
    <location>
        <begin position="10"/>
        <end position="148"/>
    </location>
</feature>
<evidence type="ECO:0000313" key="2">
    <source>
        <dbReference type="EMBL" id="AFC87186.1"/>
    </source>
</evidence>
<evidence type="ECO:0000313" key="3">
    <source>
        <dbReference type="Proteomes" id="UP000005234"/>
    </source>
</evidence>
<dbReference type="RefSeq" id="WP_014404189.1">
    <property type="nucleotide sequence ID" value="NC_017033.1"/>
</dbReference>
<dbReference type="EMBL" id="CP003350">
    <property type="protein sequence ID" value="AFC87186.1"/>
    <property type="molecule type" value="Genomic_DNA"/>
</dbReference>
<dbReference type="eggNOG" id="COG4529">
    <property type="taxonomic scope" value="Bacteria"/>
</dbReference>
<dbReference type="Proteomes" id="UP000005234">
    <property type="component" value="Chromosome"/>
</dbReference>
<name>H8L131_FRAAD</name>
<evidence type="ECO:0000259" key="1">
    <source>
        <dbReference type="Pfam" id="PF13454"/>
    </source>
</evidence>
<dbReference type="Pfam" id="PF13454">
    <property type="entry name" value="NAD_binding_9"/>
    <property type="match status" value="1"/>
</dbReference>
<gene>
    <name evidence="2" type="ordered locus">Fraau_2852</name>
</gene>
<dbReference type="PANTHER" id="PTHR40254:SF1">
    <property type="entry name" value="BLR0577 PROTEIN"/>
    <property type="match status" value="1"/>
</dbReference>
<dbReference type="STRING" id="767434.Fraau_2852"/>
<dbReference type="InterPro" id="IPR036188">
    <property type="entry name" value="FAD/NAD-bd_sf"/>
</dbReference>
<dbReference type="InterPro" id="IPR038732">
    <property type="entry name" value="HpyO/CreE_NAD-binding"/>
</dbReference>